<dbReference type="InterPro" id="IPR008615">
    <property type="entry name" value="FNIP"/>
</dbReference>
<dbReference type="InterPro" id="IPR051251">
    <property type="entry name" value="STK_FNIP-Repeat"/>
</dbReference>
<dbReference type="PANTHER" id="PTHR32134">
    <property type="entry name" value="FNIP REPEAT-CONTAINING PROTEIN"/>
    <property type="match status" value="1"/>
</dbReference>
<organism evidence="2 3">
    <name type="scientific">Megavirus lba</name>
    <dbReference type="NCBI Taxonomy" id="1235314"/>
    <lineage>
        <taxon>Viruses</taxon>
        <taxon>Varidnaviria</taxon>
        <taxon>Bamfordvirae</taxon>
        <taxon>Nucleocytoviricota</taxon>
        <taxon>Megaviricetes</taxon>
        <taxon>Imitervirales</taxon>
        <taxon>Mimiviridae</taxon>
        <taxon>Megamimivirinae</taxon>
        <taxon>Megavirus</taxon>
        <taxon>Megavirus chilense</taxon>
    </lineage>
</organism>
<dbReference type="PANTHER" id="PTHR32134:SF92">
    <property type="entry name" value="FNIP REPEAT-CONTAINING PROTEIN"/>
    <property type="match status" value="1"/>
</dbReference>
<evidence type="ECO:0000313" key="3">
    <source>
        <dbReference type="Proteomes" id="UP000236749"/>
    </source>
</evidence>
<dbReference type="Proteomes" id="UP000236749">
    <property type="component" value="Segment"/>
</dbReference>
<keyword evidence="1" id="KW-0677">Repeat</keyword>
<dbReference type="Pfam" id="PF05725">
    <property type="entry name" value="FNIP"/>
    <property type="match status" value="2"/>
</dbReference>
<sequence length="160" mass="18934">MIDLFYDDIILYLLYFLTDIDKINLCSINKKLSSFRNDIIFDDIYSYYDVIEAPFGKFHKIKYYAHNTNIPDGVTHLIFRDRFNECIKGYIPNSVKEITFGENFNQDIRDCIPNGVTHLTFGRNFDQDIKRCIPNGVTYLTFGFFLIKILKDVFQLMLHI</sequence>
<name>L7XZV7_9VIRU</name>
<dbReference type="EMBL" id="JX885207">
    <property type="protein sequence ID" value="AGD92980.1"/>
    <property type="molecule type" value="Genomic_DNA"/>
</dbReference>
<proteinExistence type="predicted"/>
<gene>
    <name evidence="2" type="ORF">LBA_01062</name>
</gene>
<evidence type="ECO:0000256" key="1">
    <source>
        <dbReference type="ARBA" id="ARBA00022737"/>
    </source>
</evidence>
<reference evidence="2 3" key="1">
    <citation type="journal article" date="2013" name="Clin. Infect. Dis.">
        <title>First isolation of Mimivirus in a patient with pneumonia.</title>
        <authorList>
            <person name="Saadi H."/>
            <person name="Pagnier I."/>
            <person name="Colson P."/>
            <person name="Cherif J.K."/>
            <person name="Beji M."/>
            <person name="Boughalmi M."/>
            <person name="Azza S."/>
            <person name="Armstrong N."/>
            <person name="Robert C."/>
            <person name="Fournous G."/>
            <person name="La Scola B."/>
            <person name="Raoult D."/>
        </authorList>
    </citation>
    <scope>NUCLEOTIDE SEQUENCE [LARGE SCALE GENOMIC DNA]</scope>
    <source>
        <strain evidence="2">LBA111</strain>
    </source>
</reference>
<evidence type="ECO:0000313" key="2">
    <source>
        <dbReference type="EMBL" id="AGD92980.1"/>
    </source>
</evidence>
<accession>L7XZV7</accession>
<protein>
    <submittedName>
        <fullName evidence="2">Putative F-box and FNIP repeat-containing protein</fullName>
    </submittedName>
</protein>